<organism evidence="1 2">
    <name type="scientific">Taxus chinensis</name>
    <name type="common">Chinese yew</name>
    <name type="synonym">Taxus wallichiana var. chinensis</name>
    <dbReference type="NCBI Taxonomy" id="29808"/>
    <lineage>
        <taxon>Eukaryota</taxon>
        <taxon>Viridiplantae</taxon>
        <taxon>Streptophyta</taxon>
        <taxon>Embryophyta</taxon>
        <taxon>Tracheophyta</taxon>
        <taxon>Spermatophyta</taxon>
        <taxon>Pinopsida</taxon>
        <taxon>Pinidae</taxon>
        <taxon>Conifers II</taxon>
        <taxon>Cupressales</taxon>
        <taxon>Taxaceae</taxon>
        <taxon>Taxus</taxon>
    </lineage>
</organism>
<protein>
    <submittedName>
        <fullName evidence="1">Uncharacterized protein</fullName>
    </submittedName>
</protein>
<accession>A0AA38F417</accession>
<feature type="non-terminal residue" evidence="1">
    <location>
        <position position="96"/>
    </location>
</feature>
<dbReference type="AlphaFoldDB" id="A0AA38F417"/>
<name>A0AA38F417_TAXCH</name>
<reference evidence="1 2" key="1">
    <citation type="journal article" date="2021" name="Nat. Plants">
        <title>The Taxus genome provides insights into paclitaxel biosynthesis.</title>
        <authorList>
            <person name="Xiong X."/>
            <person name="Gou J."/>
            <person name="Liao Q."/>
            <person name="Li Y."/>
            <person name="Zhou Q."/>
            <person name="Bi G."/>
            <person name="Li C."/>
            <person name="Du R."/>
            <person name="Wang X."/>
            <person name="Sun T."/>
            <person name="Guo L."/>
            <person name="Liang H."/>
            <person name="Lu P."/>
            <person name="Wu Y."/>
            <person name="Zhang Z."/>
            <person name="Ro D.K."/>
            <person name="Shang Y."/>
            <person name="Huang S."/>
            <person name="Yan J."/>
        </authorList>
    </citation>
    <scope>NUCLEOTIDE SEQUENCE [LARGE SCALE GENOMIC DNA]</scope>
    <source>
        <strain evidence="1">Ta-2019</strain>
    </source>
</reference>
<proteinExistence type="predicted"/>
<dbReference type="EMBL" id="JAHRHJ020003813">
    <property type="protein sequence ID" value="KAH9288878.1"/>
    <property type="molecule type" value="Genomic_DNA"/>
</dbReference>
<evidence type="ECO:0000313" key="1">
    <source>
        <dbReference type="EMBL" id="KAH9288878.1"/>
    </source>
</evidence>
<dbReference type="Proteomes" id="UP000824469">
    <property type="component" value="Unassembled WGS sequence"/>
</dbReference>
<evidence type="ECO:0000313" key="2">
    <source>
        <dbReference type="Proteomes" id="UP000824469"/>
    </source>
</evidence>
<sequence>EQIPRAQNRFVDAMEMVGSILHFPQGNNDMPFFIENLHQPVYDMPESCLACDVFGPNSPWYEPIFTYLKDNTFPPNISHSKKQILIHQIAHYALLG</sequence>
<gene>
    <name evidence="1" type="ORF">KI387_032995</name>
</gene>
<comment type="caution">
    <text evidence="1">The sequence shown here is derived from an EMBL/GenBank/DDBJ whole genome shotgun (WGS) entry which is preliminary data.</text>
</comment>
<keyword evidence="2" id="KW-1185">Reference proteome</keyword>
<feature type="non-terminal residue" evidence="1">
    <location>
        <position position="1"/>
    </location>
</feature>